<comment type="subunit">
    <text evidence="10">Part of the signal recognition particle protein translocation system, which is composed of SRP and FtsY.</text>
</comment>
<dbReference type="GO" id="GO:0003924">
    <property type="term" value="F:GTPase activity"/>
    <property type="evidence" value="ECO:0007669"/>
    <property type="project" value="UniProtKB-UniRule"/>
</dbReference>
<evidence type="ECO:0000256" key="5">
    <source>
        <dbReference type="ARBA" id="ARBA00023134"/>
    </source>
</evidence>
<dbReference type="InterPro" id="IPR027417">
    <property type="entry name" value="P-loop_NTPase"/>
</dbReference>
<evidence type="ECO:0000256" key="9">
    <source>
        <dbReference type="ARBA" id="ARBA00053570"/>
    </source>
</evidence>
<dbReference type="EC" id="3.6.5.4" evidence="10"/>
<evidence type="ECO:0000256" key="7">
    <source>
        <dbReference type="ARBA" id="ARBA00023170"/>
    </source>
</evidence>
<evidence type="ECO:0000256" key="3">
    <source>
        <dbReference type="ARBA" id="ARBA00022741"/>
    </source>
</evidence>
<keyword evidence="1 10" id="KW-1003">Cell membrane</keyword>
<evidence type="ECO:0000256" key="2">
    <source>
        <dbReference type="ARBA" id="ARBA00022490"/>
    </source>
</evidence>
<dbReference type="InterPro" id="IPR000897">
    <property type="entry name" value="SRP54_GTPase_dom"/>
</dbReference>
<feature type="binding site" evidence="10">
    <location>
        <begin position="266"/>
        <end position="270"/>
    </location>
    <ligand>
        <name>GTP</name>
        <dbReference type="ChEBI" id="CHEBI:37565"/>
    </ligand>
</feature>
<dbReference type="SMART" id="SM00962">
    <property type="entry name" value="SRP54"/>
    <property type="match status" value="1"/>
</dbReference>
<name>A0A8J6TDA1_9BACT</name>
<dbReference type="SUPFAM" id="SSF47364">
    <property type="entry name" value="Domain of the SRP/SRP receptor G-proteins"/>
    <property type="match status" value="1"/>
</dbReference>
<dbReference type="SMART" id="SM00963">
    <property type="entry name" value="SRP54_N"/>
    <property type="match status" value="1"/>
</dbReference>
<evidence type="ECO:0000256" key="10">
    <source>
        <dbReference type="HAMAP-Rule" id="MF_00920"/>
    </source>
</evidence>
<dbReference type="InterPro" id="IPR036225">
    <property type="entry name" value="SRP/SRP_N"/>
</dbReference>
<evidence type="ECO:0000259" key="12">
    <source>
        <dbReference type="PROSITE" id="PS00300"/>
    </source>
</evidence>
<dbReference type="InterPro" id="IPR042101">
    <property type="entry name" value="SRP54_N_sf"/>
</dbReference>
<proteinExistence type="inferred from homology"/>
<comment type="catalytic activity">
    <reaction evidence="8 10">
        <text>GTP + H2O = GDP + phosphate + H(+)</text>
        <dbReference type="Rhea" id="RHEA:19669"/>
        <dbReference type="ChEBI" id="CHEBI:15377"/>
        <dbReference type="ChEBI" id="CHEBI:15378"/>
        <dbReference type="ChEBI" id="CHEBI:37565"/>
        <dbReference type="ChEBI" id="CHEBI:43474"/>
        <dbReference type="ChEBI" id="CHEBI:58189"/>
        <dbReference type="EC" id="3.6.5.4"/>
    </reaction>
</comment>
<dbReference type="InterPro" id="IPR013822">
    <property type="entry name" value="Signal_recog_particl_SRP54_hlx"/>
</dbReference>
<dbReference type="GO" id="GO:0005525">
    <property type="term" value="F:GTP binding"/>
    <property type="evidence" value="ECO:0007669"/>
    <property type="project" value="UniProtKB-UniRule"/>
</dbReference>
<evidence type="ECO:0000256" key="1">
    <source>
        <dbReference type="ARBA" id="ARBA00022475"/>
    </source>
</evidence>
<feature type="domain" description="SRP54-type proteins GTP-binding" evidence="12">
    <location>
        <begin position="351"/>
        <end position="364"/>
    </location>
</feature>
<dbReference type="GO" id="GO:0005737">
    <property type="term" value="C:cytoplasm"/>
    <property type="evidence" value="ECO:0007669"/>
    <property type="project" value="UniProtKB-SubCell"/>
</dbReference>
<dbReference type="PANTHER" id="PTHR43134">
    <property type="entry name" value="SIGNAL RECOGNITION PARTICLE RECEPTOR SUBUNIT ALPHA"/>
    <property type="match status" value="1"/>
</dbReference>
<keyword evidence="5 10" id="KW-0342">GTP-binding</keyword>
<dbReference type="PROSITE" id="PS00300">
    <property type="entry name" value="SRP54"/>
    <property type="match status" value="1"/>
</dbReference>
<sequence>MLGWFKKKPKKNVQEDSAGRSELAREDIEDDKSESAAQAEDVLISEEENKSVASIAVREHAPETARSKPSEKNGGLFSRLKEQLAKTRNSIVSRVDALFLGKKVIDPELLDELEEILITADLGVGTTHELVESVRAKVDRKELSDPQVLKRILKEKIAGFLHSSDQKAELVMPAKGPFVIMVVGVNGVGKTTTIAKLANKFLKAGQNVILVAADTFRAAAVQQLQIWGERIGVHVVAQKTGADPSSVVFDAFDYAENKNVDVIIVDTAGRLHTKVNLMEELKKIKRVMAKKIPDAPHEVLLVIDATTGQNAVSQARLFSEAVDITGLALTKLDGTAKGGIVVNICRELTIPIRFIGIGEQMDDLRDFNADEFAEALFAEGES</sequence>
<evidence type="ECO:0000256" key="6">
    <source>
        <dbReference type="ARBA" id="ARBA00023136"/>
    </source>
</evidence>
<feature type="binding site" evidence="10">
    <location>
        <begin position="330"/>
        <end position="333"/>
    </location>
    <ligand>
        <name>GTP</name>
        <dbReference type="ChEBI" id="CHEBI:37565"/>
    </ligand>
</feature>
<comment type="caution">
    <text evidence="13">The sequence shown here is derived from an EMBL/GenBank/DDBJ whole genome shotgun (WGS) entry which is preliminary data.</text>
</comment>
<keyword evidence="4 10" id="KW-0378">Hydrolase</keyword>
<dbReference type="PANTHER" id="PTHR43134:SF1">
    <property type="entry name" value="SIGNAL RECOGNITION PARTICLE RECEPTOR SUBUNIT ALPHA"/>
    <property type="match status" value="1"/>
</dbReference>
<dbReference type="Gene3D" id="1.20.120.140">
    <property type="entry name" value="Signal recognition particle SRP54, nucleotide-binding domain"/>
    <property type="match status" value="1"/>
</dbReference>
<dbReference type="FunFam" id="1.20.120.140:FF:000002">
    <property type="entry name" value="Signal recognition particle receptor FtsY"/>
    <property type="match status" value="1"/>
</dbReference>
<dbReference type="GO" id="GO:0005886">
    <property type="term" value="C:plasma membrane"/>
    <property type="evidence" value="ECO:0007669"/>
    <property type="project" value="UniProtKB-SubCell"/>
</dbReference>
<dbReference type="Pfam" id="PF02881">
    <property type="entry name" value="SRP54_N"/>
    <property type="match status" value="1"/>
</dbReference>
<evidence type="ECO:0000256" key="11">
    <source>
        <dbReference type="SAM" id="MobiDB-lite"/>
    </source>
</evidence>
<feature type="compositionally biased region" description="Basic residues" evidence="11">
    <location>
        <begin position="1"/>
        <end position="11"/>
    </location>
</feature>
<comment type="function">
    <text evidence="9">Involved in targeting and insertion of nascent membrane proteins into the cytoplasmic membrane. Acts as a receptor for the complex formed by the signal recognition particle (SRP) and the ribosome-nascent chain (RNC). Interaction with SRP-RNC leads to the transfer of the RNC complex to the Sec translocase for insertion into the membrane, the hydrolysis of GTP by both Ffh and FtsY, and the dissociation of the SRP-FtsY complex into the individual components.</text>
</comment>
<dbReference type="SMART" id="SM00382">
    <property type="entry name" value="AAA"/>
    <property type="match status" value="1"/>
</dbReference>
<dbReference type="GO" id="GO:0006614">
    <property type="term" value="P:SRP-dependent cotranslational protein targeting to membrane"/>
    <property type="evidence" value="ECO:0007669"/>
    <property type="project" value="InterPro"/>
</dbReference>
<accession>A0A8J6TDA1</accession>
<keyword evidence="7 10" id="KW-0675">Receptor</keyword>
<comment type="similarity">
    <text evidence="10">Belongs to the GTP-binding SRP family. FtsY subfamily.</text>
</comment>
<protein>
    <recommendedName>
        <fullName evidence="10">Signal recognition particle receptor FtsY</fullName>
        <shortName evidence="10">SRP receptor</shortName>
        <ecNumber evidence="10">3.6.5.4</ecNumber>
    </recommendedName>
</protein>
<feature type="compositionally biased region" description="Basic and acidic residues" evidence="11">
    <location>
        <begin position="57"/>
        <end position="71"/>
    </location>
</feature>
<keyword evidence="2 10" id="KW-0963">Cytoplasm</keyword>
<evidence type="ECO:0000313" key="14">
    <source>
        <dbReference type="Proteomes" id="UP000614424"/>
    </source>
</evidence>
<reference evidence="13 14" key="1">
    <citation type="submission" date="2020-08" db="EMBL/GenBank/DDBJ databases">
        <title>Bridging the membrane lipid divide: bacteria of the FCB group superphylum have the potential to synthesize archaeal ether lipids.</title>
        <authorList>
            <person name="Villanueva L."/>
            <person name="Von Meijenfeldt F.A.B."/>
            <person name="Westbye A.B."/>
            <person name="Yadav S."/>
            <person name="Hopmans E.C."/>
            <person name="Dutilh B.E."/>
            <person name="Sinninghe Damste J.S."/>
        </authorList>
    </citation>
    <scope>NUCLEOTIDE SEQUENCE [LARGE SCALE GENOMIC DNA]</scope>
    <source>
        <strain evidence="13">NIOZ-UU47</strain>
    </source>
</reference>
<comment type="subcellular location">
    <subcellularLocation>
        <location evidence="10">Cell membrane</location>
        <topology evidence="10">Peripheral membrane protein</topology>
        <orientation evidence="10">Cytoplasmic side</orientation>
    </subcellularLocation>
    <subcellularLocation>
        <location evidence="10">Cytoplasm</location>
    </subcellularLocation>
</comment>
<dbReference type="InterPro" id="IPR003593">
    <property type="entry name" value="AAA+_ATPase"/>
</dbReference>
<evidence type="ECO:0000256" key="8">
    <source>
        <dbReference type="ARBA" id="ARBA00048027"/>
    </source>
</evidence>
<dbReference type="HAMAP" id="MF_00920">
    <property type="entry name" value="FtsY"/>
    <property type="match status" value="1"/>
</dbReference>
<feature type="binding site" evidence="10">
    <location>
        <begin position="184"/>
        <end position="191"/>
    </location>
    <ligand>
        <name>GTP</name>
        <dbReference type="ChEBI" id="CHEBI:37565"/>
    </ligand>
</feature>
<dbReference type="Proteomes" id="UP000614424">
    <property type="component" value="Unassembled WGS sequence"/>
</dbReference>
<dbReference type="EMBL" id="JACNJZ010000210">
    <property type="protein sequence ID" value="MBC8319009.1"/>
    <property type="molecule type" value="Genomic_DNA"/>
</dbReference>
<dbReference type="SUPFAM" id="SSF52540">
    <property type="entry name" value="P-loop containing nucleoside triphosphate hydrolases"/>
    <property type="match status" value="1"/>
</dbReference>
<feature type="compositionally biased region" description="Basic and acidic residues" evidence="11">
    <location>
        <begin position="12"/>
        <end position="26"/>
    </location>
</feature>
<dbReference type="Pfam" id="PF00448">
    <property type="entry name" value="SRP54"/>
    <property type="match status" value="1"/>
</dbReference>
<dbReference type="Gene3D" id="3.40.50.300">
    <property type="entry name" value="P-loop containing nucleotide triphosphate hydrolases"/>
    <property type="match status" value="1"/>
</dbReference>
<feature type="region of interest" description="Disordered" evidence="11">
    <location>
        <begin position="1"/>
        <end position="74"/>
    </location>
</feature>
<evidence type="ECO:0000313" key="13">
    <source>
        <dbReference type="EMBL" id="MBC8319009.1"/>
    </source>
</evidence>
<evidence type="ECO:0000256" key="4">
    <source>
        <dbReference type="ARBA" id="ARBA00022801"/>
    </source>
</evidence>
<organism evidence="13 14">
    <name type="scientific">Candidatus Desulfobia pelagia</name>
    <dbReference type="NCBI Taxonomy" id="2841692"/>
    <lineage>
        <taxon>Bacteria</taxon>
        <taxon>Pseudomonadati</taxon>
        <taxon>Thermodesulfobacteriota</taxon>
        <taxon>Desulfobulbia</taxon>
        <taxon>Desulfobulbales</taxon>
        <taxon>Desulfobulbaceae</taxon>
        <taxon>Candidatus Desulfobia</taxon>
    </lineage>
</organism>
<dbReference type="InterPro" id="IPR004390">
    <property type="entry name" value="SR_rcpt_FtsY"/>
</dbReference>
<dbReference type="CDD" id="cd17874">
    <property type="entry name" value="FtsY"/>
    <property type="match status" value="1"/>
</dbReference>
<keyword evidence="6 10" id="KW-0472">Membrane</keyword>
<keyword evidence="3 10" id="KW-0547">Nucleotide-binding</keyword>
<dbReference type="AlphaFoldDB" id="A0A8J6TDA1"/>
<dbReference type="GO" id="GO:0005047">
    <property type="term" value="F:signal recognition particle binding"/>
    <property type="evidence" value="ECO:0007669"/>
    <property type="project" value="TreeGrafter"/>
</dbReference>
<dbReference type="NCBIfam" id="TIGR00064">
    <property type="entry name" value="ftsY"/>
    <property type="match status" value="1"/>
</dbReference>
<gene>
    <name evidence="10 13" type="primary">ftsY</name>
    <name evidence="13" type="ORF">H8E41_14015</name>
</gene>
<dbReference type="FunFam" id="3.40.50.300:FF:000053">
    <property type="entry name" value="Signal recognition particle receptor FtsY"/>
    <property type="match status" value="1"/>
</dbReference>